<dbReference type="Pfam" id="PF16507">
    <property type="entry name" value="HEAT_PSME4_mid"/>
    <property type="match status" value="1"/>
</dbReference>
<keyword evidence="4" id="KW-0963">Cytoplasm</keyword>
<sequence>MDLDWLADDPVDDVRRWSLMVQVDVDSIEDSSQAPLLGSLLPYVNHSQAQWEAEVCRVAAQMAACVQRRDWGATLIVWCQTLQALQSLKYRMPRPLRAKLARLLYELAVMPKLDTFLTDLAASCCIRLLRPKHEIDQRDLQLPWRPLYEALEREVFHKQRKVSTTTISGILLDLADVCQRFFAQEEAPAMLEAILPRMDGNDLNSVIATQALLVHFLPLASSDAWLPVLFRLWDSFKSSLFDDQMLDLLARLAEEHVTRPTNASRWAETGIFTDEQMAVIMTRCLRSAGLPIGANKTANAALMAQSSSVRTGADATASQQTLRMKKPSDRLRSFATILVYSMAHDGDAPDLVGGSKALTQLAQFVQATETYFHPSNWGAWQAQLVSLVQHLTWEFAHRARAEERDDCRTPPAWRLTPLIQREFVRTLRTVSLLAMFSKDAVSSLAAQSSLKRMAFLEPALILPAVLQRGFTSLEALETTQRTSAVMATLAATSQAFLSPTVYAPGPKHLAPLLYLCLPGIDMNDPMKTMSTCMLILSIAMSTCLADGSSAPANDDEVPGGAATVVPLDDDTNTTRGAEDYAAQLSTAELDAWTMEFLQRVLQLFAALPEEGKSGKIGEKHEEMVLNLLIATCDVICSALGEEALARCLDLVLEYARTTVAANGVKAIGSLMGCFARADPPRVLARVVPLACTRIAQELDHGASSVRTTSTSVPRASDTALHWHTSLLSSAIVFSGPALLTHADTVLATVGRLARDARTERGYVLGAKLLQRILHTLSSVYIAEQRSLNPAEWASEARRTYPHRCFGRLYALRDVQVTWHVPSEPEMNLAIRVLREVVTPMLDLLDARLQETAHDDAWHNDVCRCLLWVRQALVGQAALADDARRGLPQPDTIWTDLGEVPAAAMPAPLDMPVGAALRPGDARYDEVQALRERIGATLQRAAAVVPTLSGDHVDAIKQLVRALRLYLLPHTAHADEVQGLTKAVVFVRTISRRHARQQRFPRLVWLRRAMLYHVLRQRLQALYVPRTARDDELVHHLVDLATSHYLAVRRLAQSALDQVFATYDGTRHMCLQPLLAHLRDDASDEQVKGALHVLGTKTFQRTMARHVAWARVALPALLGVQRRARPSIQKLARGLLSELVTRLEDPAMHCAYRPTQALDAAAAVLRQKQEPHLQVALNDTSAMEEAHAALCDELLAMLAHPQTHWAYAQLSVRALRALLRRDRPIPASLATHVARLAISENPEMRMHAQAALVRVLYLIKLQSLSTGTDTLFECAHQPLKHTAPLGQVSGRTAAYCAPLTPESHLHDKGPEGWLVWPRTDTYYTVALSDACITDAALAAIAAEVCEPAWWDALVRQLSQEMERDYLAADTTTLLKSLSQMLGARLVPLLQPRIEELLAQRDRHKHRAAAEMVGGLVRGSKHWPLAAHEALQTWLVQVVPRAMLECTLDSQPAWQMCVEYLFHERDPRRLHGLLAHLWEQAHTVLDTEPSVASHSPGQQAHAQQLLASAVHALQSKVLGGRVPQLADTYIRLFAHDYQEVRKAVCEGLVELELAQSRPAMESVRALLETAPTRPGSLLRDDPAMEARVQWLQTQLRSWREIRQPSAQGVSAYDRAASTGALWVCLSLDDHRVGPMAAHVLTLVPDLLAAFQLRDNEELAETAHDVLVQLVSYPLSAAQVPRLLDALLDVLRHSPSWHARLDTLPLLQMVYFQNLFFLSSEARQQVLDVLMALLSDTHREVRDMAATTLAGVVRCSQRAHVLPLSRTFAALAATPLPPRGTPRYDEALTAVHAGVLGAAALVSAFPYDVPTWMPALVLDTLAPHSESPAPVCHTVRQCAAEFRRTHQDTWVEDQLKFGERVQEVHDFTLGRSDYFV</sequence>
<dbReference type="SUPFAM" id="SSF48371">
    <property type="entry name" value="ARM repeat"/>
    <property type="match status" value="2"/>
</dbReference>
<evidence type="ECO:0000256" key="5">
    <source>
        <dbReference type="ARBA" id="ARBA00022737"/>
    </source>
</evidence>
<dbReference type="Gene3D" id="1.25.10.10">
    <property type="entry name" value="Leucine-rich Repeat Variant"/>
    <property type="match status" value="1"/>
</dbReference>
<dbReference type="InterPro" id="IPR021843">
    <property type="entry name" value="PSME4_C"/>
</dbReference>
<dbReference type="PANTHER" id="PTHR32170">
    <property type="entry name" value="PROTEASOME ACTIVATOR COMPLEX SUBUNIT 4"/>
    <property type="match status" value="1"/>
</dbReference>
<evidence type="ECO:0000256" key="9">
    <source>
        <dbReference type="SAM" id="MobiDB-lite"/>
    </source>
</evidence>
<evidence type="ECO:0000256" key="6">
    <source>
        <dbReference type="ARBA" id="ARBA00022763"/>
    </source>
</evidence>
<keyword evidence="7" id="KW-0234">DNA repair</keyword>
<evidence type="ECO:0000256" key="8">
    <source>
        <dbReference type="ARBA" id="ARBA00023242"/>
    </source>
</evidence>
<evidence type="ECO:0000256" key="7">
    <source>
        <dbReference type="ARBA" id="ARBA00023204"/>
    </source>
</evidence>
<dbReference type="PANTHER" id="PTHR32170:SF3">
    <property type="entry name" value="PROTEASOME ACTIVATOR COMPLEX SUBUNIT 4"/>
    <property type="match status" value="1"/>
</dbReference>
<dbReference type="InterPro" id="IPR055455">
    <property type="entry name" value="HEAT_PSME4"/>
</dbReference>
<dbReference type="GO" id="GO:0070628">
    <property type="term" value="F:proteasome binding"/>
    <property type="evidence" value="ECO:0007669"/>
    <property type="project" value="InterPro"/>
</dbReference>
<evidence type="ECO:0000256" key="4">
    <source>
        <dbReference type="ARBA" id="ARBA00022490"/>
    </source>
</evidence>
<keyword evidence="8" id="KW-0539">Nucleus</keyword>
<evidence type="ECO:0000256" key="1">
    <source>
        <dbReference type="ARBA" id="ARBA00004324"/>
    </source>
</evidence>
<keyword evidence="6" id="KW-0227">DNA damage</keyword>
<accession>A0AAF0EQK9</accession>
<keyword evidence="14" id="KW-1185">Reference proteome</keyword>
<gene>
    <name evidence="13" type="primary">BLM3</name>
    <name evidence="13" type="ORF">MNAN1_003850</name>
</gene>
<evidence type="ECO:0000256" key="3">
    <source>
        <dbReference type="ARBA" id="ARBA00005739"/>
    </source>
</evidence>
<feature type="domain" description="Proteasome activator complex subunit 4-like HEAT repeat-like" evidence="12">
    <location>
        <begin position="1310"/>
        <end position="1480"/>
    </location>
</feature>
<dbReference type="GO" id="GO:0016504">
    <property type="term" value="F:peptidase activator activity"/>
    <property type="evidence" value="ECO:0007669"/>
    <property type="project" value="InterPro"/>
</dbReference>
<dbReference type="GO" id="GO:0010499">
    <property type="term" value="P:proteasomal ubiquitin-independent protein catabolic process"/>
    <property type="evidence" value="ECO:0007669"/>
    <property type="project" value="TreeGrafter"/>
</dbReference>
<dbReference type="GO" id="GO:0005829">
    <property type="term" value="C:cytosol"/>
    <property type="evidence" value="ECO:0007669"/>
    <property type="project" value="TreeGrafter"/>
</dbReference>
<dbReference type="GO" id="GO:0000502">
    <property type="term" value="C:proteasome complex"/>
    <property type="evidence" value="ECO:0007669"/>
    <property type="project" value="UniProtKB-KW"/>
</dbReference>
<reference evidence="13" key="1">
    <citation type="submission" date="2023-03" db="EMBL/GenBank/DDBJ databases">
        <title>Mating type loci evolution in Malassezia.</title>
        <authorList>
            <person name="Coelho M.A."/>
        </authorList>
    </citation>
    <scope>NUCLEOTIDE SEQUENCE</scope>
    <source>
        <strain evidence="13">CBS 9557</strain>
    </source>
</reference>
<keyword evidence="13" id="KW-0647">Proteasome</keyword>
<dbReference type="GO" id="GO:0016607">
    <property type="term" value="C:nuclear speck"/>
    <property type="evidence" value="ECO:0007669"/>
    <property type="project" value="UniProtKB-SubCell"/>
</dbReference>
<dbReference type="InterPro" id="IPR011989">
    <property type="entry name" value="ARM-like"/>
</dbReference>
<dbReference type="Pfam" id="PF11919">
    <property type="entry name" value="PSME4_C"/>
    <property type="match status" value="1"/>
</dbReference>
<organism evidence="13 14">
    <name type="scientific">Malassezia nana</name>
    <dbReference type="NCBI Taxonomy" id="180528"/>
    <lineage>
        <taxon>Eukaryota</taxon>
        <taxon>Fungi</taxon>
        <taxon>Dikarya</taxon>
        <taxon>Basidiomycota</taxon>
        <taxon>Ustilaginomycotina</taxon>
        <taxon>Malasseziomycetes</taxon>
        <taxon>Malasseziales</taxon>
        <taxon>Malasseziaceae</taxon>
        <taxon>Malassezia</taxon>
    </lineage>
</organism>
<dbReference type="EMBL" id="CP119899">
    <property type="protein sequence ID" value="WFD28835.1"/>
    <property type="molecule type" value="Genomic_DNA"/>
</dbReference>
<keyword evidence="5" id="KW-0677">Repeat</keyword>
<protein>
    <submittedName>
        <fullName evidence="13">Proteasome activator BLM10</fullName>
    </submittedName>
</protein>
<feature type="region of interest" description="Disordered" evidence="9">
    <location>
        <begin position="550"/>
        <end position="571"/>
    </location>
</feature>
<evidence type="ECO:0000313" key="14">
    <source>
        <dbReference type="Proteomes" id="UP001213623"/>
    </source>
</evidence>
<evidence type="ECO:0000313" key="13">
    <source>
        <dbReference type="EMBL" id="WFD28835.1"/>
    </source>
</evidence>
<dbReference type="Proteomes" id="UP001213623">
    <property type="component" value="Chromosome 8"/>
</dbReference>
<dbReference type="InterPro" id="IPR035309">
    <property type="entry name" value="PSME4"/>
</dbReference>
<dbReference type="InterPro" id="IPR032430">
    <property type="entry name" value="Blm10_mid"/>
</dbReference>
<feature type="domain" description="Proteasome activator Blm10 middle HEAT repeats region" evidence="11">
    <location>
        <begin position="361"/>
        <end position="878"/>
    </location>
</feature>
<dbReference type="InterPro" id="IPR016024">
    <property type="entry name" value="ARM-type_fold"/>
</dbReference>
<comment type="similarity">
    <text evidence="3">Belongs to the BLM10 family.</text>
</comment>
<dbReference type="Pfam" id="PF23096">
    <property type="entry name" value="HEAT_PSME4"/>
    <property type="match status" value="1"/>
</dbReference>
<evidence type="ECO:0000259" key="11">
    <source>
        <dbReference type="Pfam" id="PF16507"/>
    </source>
</evidence>
<evidence type="ECO:0000259" key="12">
    <source>
        <dbReference type="Pfam" id="PF23096"/>
    </source>
</evidence>
<dbReference type="GO" id="GO:0006281">
    <property type="term" value="P:DNA repair"/>
    <property type="evidence" value="ECO:0007669"/>
    <property type="project" value="UniProtKB-KW"/>
</dbReference>
<proteinExistence type="inferred from homology"/>
<evidence type="ECO:0000256" key="2">
    <source>
        <dbReference type="ARBA" id="ARBA00004496"/>
    </source>
</evidence>
<evidence type="ECO:0000259" key="10">
    <source>
        <dbReference type="Pfam" id="PF11919"/>
    </source>
</evidence>
<feature type="domain" description="Proteasome activator complex subunit 4 C-terminal" evidence="10">
    <location>
        <begin position="1787"/>
        <end position="1872"/>
    </location>
</feature>
<name>A0AAF0EQK9_9BASI</name>
<comment type="subcellular location">
    <subcellularLocation>
        <location evidence="2">Cytoplasm</location>
    </subcellularLocation>
    <subcellularLocation>
        <location evidence="1">Nucleus speckle</location>
    </subcellularLocation>
</comment>